<proteinExistence type="predicted"/>
<name>A0A8J8TRV4_9EURY</name>
<protein>
    <submittedName>
        <fullName evidence="2">Uncharacterized protein</fullName>
    </submittedName>
</protein>
<comment type="caution">
    <text evidence="2">The sequence shown here is derived from an EMBL/GenBank/DDBJ whole genome shotgun (WGS) entry which is preliminary data.</text>
</comment>
<evidence type="ECO:0000313" key="2">
    <source>
        <dbReference type="EMBL" id="TYL38335.1"/>
    </source>
</evidence>
<dbReference type="Proteomes" id="UP000766904">
    <property type="component" value="Unassembled WGS sequence"/>
</dbReference>
<evidence type="ECO:0000256" key="1">
    <source>
        <dbReference type="SAM" id="MobiDB-lite"/>
    </source>
</evidence>
<feature type="region of interest" description="Disordered" evidence="1">
    <location>
        <begin position="63"/>
        <end position="85"/>
    </location>
</feature>
<organism evidence="2 3">
    <name type="scientific">Natronococcus pandeyae</name>
    <dbReference type="NCBI Taxonomy" id="2055836"/>
    <lineage>
        <taxon>Archaea</taxon>
        <taxon>Methanobacteriati</taxon>
        <taxon>Methanobacteriota</taxon>
        <taxon>Stenosarchaea group</taxon>
        <taxon>Halobacteria</taxon>
        <taxon>Halobacteriales</taxon>
        <taxon>Natrialbaceae</taxon>
        <taxon>Natronococcus</taxon>
    </lineage>
</organism>
<gene>
    <name evidence="2" type="ORF">CV102_11000</name>
</gene>
<dbReference type="AlphaFoldDB" id="A0A8J8TRV4"/>
<dbReference type="RefSeq" id="WP_148858032.1">
    <property type="nucleotide sequence ID" value="NZ_PHNJ01000005.1"/>
</dbReference>
<reference evidence="2" key="1">
    <citation type="submission" date="2017-11" db="EMBL/GenBank/DDBJ databases">
        <authorList>
            <person name="Kajale S.C."/>
            <person name="Sharma A."/>
        </authorList>
    </citation>
    <scope>NUCLEOTIDE SEQUENCE</scope>
    <source>
        <strain evidence="2">LS1_42</strain>
    </source>
</reference>
<dbReference type="OrthoDB" id="167563at2157"/>
<evidence type="ECO:0000313" key="3">
    <source>
        <dbReference type="Proteomes" id="UP000766904"/>
    </source>
</evidence>
<sequence>MTDTTLDDVERNLDRAADLEADEAISVLQTAKQDLEALGTDADVDEARRQALEDRLDQRMREIKERDAYDSGLGAAMNPDEDDAP</sequence>
<dbReference type="EMBL" id="PHNJ01000005">
    <property type="protein sequence ID" value="TYL38335.1"/>
    <property type="molecule type" value="Genomic_DNA"/>
</dbReference>
<keyword evidence="3" id="KW-1185">Reference proteome</keyword>
<accession>A0A8J8TRV4</accession>